<dbReference type="PROSITE" id="PS51608">
    <property type="entry name" value="SAM_MT_UBIE"/>
    <property type="match status" value="1"/>
</dbReference>
<keyword evidence="4" id="KW-0949">S-adenosyl-L-methionine</keyword>
<sequence length="271" mass="29039">MSRQQSPNPAEAYEHYLGPAIADPWTRVLLQHAAPRPGERALDLACGTGSVARHVAPLVGAQGKVVALDISPEMLAVARALPAPTGATIEWREGNAIGLALPDAAFDLVLCQQGLQFFADRAASLREMRRVLTDAGRVGLSVWQALQRHPVYEALFEATARRLGAAIPDVASSFSLSDAEELRALLGAAGFQRIEITPQSLDIRLPAPERFVELTVLGAATTIPAFAQLDAAARSALVETVSLEVEAVMHRYRDGDKLTFPMSTHMAVAYA</sequence>
<comment type="caution">
    <text evidence="5">The sequence shown here is derived from an EMBL/GenBank/DDBJ whole genome shotgun (WGS) entry which is preliminary data.</text>
</comment>
<dbReference type="InterPro" id="IPR004033">
    <property type="entry name" value="UbiE/COQ5_MeTrFase"/>
</dbReference>
<dbReference type="RefSeq" id="WP_126726219.1">
    <property type="nucleotide sequence ID" value="NZ_RYZH01000027.1"/>
</dbReference>
<dbReference type="GO" id="GO:0032259">
    <property type="term" value="P:methylation"/>
    <property type="evidence" value="ECO:0007669"/>
    <property type="project" value="UniProtKB-KW"/>
</dbReference>
<dbReference type="Proteomes" id="UP000280296">
    <property type="component" value="Unassembled WGS sequence"/>
</dbReference>
<gene>
    <name evidence="5" type="ORF">TsocGM_14670</name>
</gene>
<dbReference type="EMBL" id="RYZH01000027">
    <property type="protein sequence ID" value="RUL87033.1"/>
    <property type="molecule type" value="Genomic_DNA"/>
</dbReference>
<keyword evidence="3 5" id="KW-0808">Transferase</keyword>
<dbReference type="InterPro" id="IPR029063">
    <property type="entry name" value="SAM-dependent_MTases_sf"/>
</dbReference>
<keyword evidence="2 5" id="KW-0489">Methyltransferase</keyword>
<accession>A0A432MI54</accession>
<reference evidence="5 6" key="1">
    <citation type="submission" date="2018-12" db="EMBL/GenBank/DDBJ databases">
        <authorList>
            <person name="Toschakov S.V."/>
        </authorList>
    </citation>
    <scope>NUCLEOTIDE SEQUENCE [LARGE SCALE GENOMIC DNA]</scope>
    <source>
        <strain evidence="5 6">GM2012</strain>
    </source>
</reference>
<reference evidence="5 6" key="2">
    <citation type="submission" date="2019-01" db="EMBL/GenBank/DDBJ databases">
        <title>Tautonia sociabilis, a novel thermotolerant planctomycete of Isosphaeraceae family, isolated from a 4000 m deep subterranean habitat.</title>
        <authorList>
            <person name="Kovaleva O.L."/>
            <person name="Elcheninov A.G."/>
            <person name="Van Heerden E."/>
            <person name="Toshchakov S.V."/>
            <person name="Novikov A."/>
            <person name="Bonch-Osmolovskaya E.A."/>
            <person name="Kublanov I.V."/>
        </authorList>
    </citation>
    <scope>NUCLEOTIDE SEQUENCE [LARGE SCALE GENOMIC DNA]</scope>
    <source>
        <strain evidence="5 6">GM2012</strain>
    </source>
</reference>
<dbReference type="SUPFAM" id="SSF53335">
    <property type="entry name" value="S-adenosyl-L-methionine-dependent methyltransferases"/>
    <property type="match status" value="1"/>
</dbReference>
<evidence type="ECO:0000256" key="4">
    <source>
        <dbReference type="ARBA" id="ARBA00022691"/>
    </source>
</evidence>
<evidence type="ECO:0000313" key="5">
    <source>
        <dbReference type="EMBL" id="RUL87033.1"/>
    </source>
</evidence>
<protein>
    <submittedName>
        <fullName evidence="5">Methyltransferase domain-containing protein</fullName>
    </submittedName>
</protein>
<dbReference type="PANTHER" id="PTHR43591">
    <property type="entry name" value="METHYLTRANSFERASE"/>
    <property type="match status" value="1"/>
</dbReference>
<evidence type="ECO:0000256" key="1">
    <source>
        <dbReference type="ARBA" id="ARBA00022428"/>
    </source>
</evidence>
<dbReference type="PANTHER" id="PTHR43591:SF24">
    <property type="entry name" value="2-METHOXY-6-POLYPRENYL-1,4-BENZOQUINOL METHYLASE, MITOCHONDRIAL"/>
    <property type="match status" value="1"/>
</dbReference>
<evidence type="ECO:0000313" key="6">
    <source>
        <dbReference type="Proteomes" id="UP000280296"/>
    </source>
</evidence>
<dbReference type="AlphaFoldDB" id="A0A432MI54"/>
<organism evidence="5 6">
    <name type="scientific">Tautonia sociabilis</name>
    <dbReference type="NCBI Taxonomy" id="2080755"/>
    <lineage>
        <taxon>Bacteria</taxon>
        <taxon>Pseudomonadati</taxon>
        <taxon>Planctomycetota</taxon>
        <taxon>Planctomycetia</taxon>
        <taxon>Isosphaerales</taxon>
        <taxon>Isosphaeraceae</taxon>
        <taxon>Tautonia</taxon>
    </lineage>
</organism>
<dbReference type="Pfam" id="PF01209">
    <property type="entry name" value="Ubie_methyltran"/>
    <property type="match status" value="1"/>
</dbReference>
<dbReference type="GO" id="GO:0009234">
    <property type="term" value="P:menaquinone biosynthetic process"/>
    <property type="evidence" value="ECO:0007669"/>
    <property type="project" value="UniProtKB-KW"/>
</dbReference>
<dbReference type="CDD" id="cd02440">
    <property type="entry name" value="AdoMet_MTases"/>
    <property type="match status" value="1"/>
</dbReference>
<proteinExistence type="predicted"/>
<evidence type="ECO:0000256" key="3">
    <source>
        <dbReference type="ARBA" id="ARBA00022679"/>
    </source>
</evidence>
<dbReference type="GO" id="GO:0008168">
    <property type="term" value="F:methyltransferase activity"/>
    <property type="evidence" value="ECO:0007669"/>
    <property type="project" value="UniProtKB-KW"/>
</dbReference>
<evidence type="ECO:0000256" key="2">
    <source>
        <dbReference type="ARBA" id="ARBA00022603"/>
    </source>
</evidence>
<keyword evidence="6" id="KW-1185">Reference proteome</keyword>
<dbReference type="OrthoDB" id="517270at2"/>
<keyword evidence="1" id="KW-0474">Menaquinone biosynthesis</keyword>
<name>A0A432MI54_9BACT</name>
<dbReference type="Gene3D" id="3.40.50.150">
    <property type="entry name" value="Vaccinia Virus protein VP39"/>
    <property type="match status" value="1"/>
</dbReference>